<keyword evidence="2" id="KW-1185">Reference proteome</keyword>
<sequence length="285" mass="32485">MSGKLFLVATPIGNLEDITYRAIRVLSEVDIIAAEDTRHTKKLLNHFNINTSLTSYHEHNKIEKGPYLIKKLQEGLTIALVTDAGTPGISDPGEDLVRLCRIDDIEVTSVPGAVALITGLILSGLNTRRFVFEGFLPHDKKERNSILQKLKIEHRTIILYEAPHRLKQTLKQLLEALGNRNIAITRELTKKFEEVDTITLEEAVNKYGSESPRGEFVLIIEGKPLEDLRNEEIERWENISIEDHYNKYIEEGLDKKNATKQVAKDRGTSKRDIYNYLVKLDDKNN</sequence>
<proteinExistence type="predicted"/>
<protein>
    <submittedName>
        <fullName evidence="1">16S rRNA (Cytidine(1402)-2'-O)-methyltransferase</fullName>
    </submittedName>
</protein>
<comment type="caution">
    <text evidence="1">The sequence shown here is derived from an EMBL/GenBank/DDBJ whole genome shotgun (WGS) entry which is preliminary data.</text>
</comment>
<dbReference type="EMBL" id="BTPU01000041">
    <property type="protein sequence ID" value="GMQ63482.1"/>
    <property type="molecule type" value="Genomic_DNA"/>
</dbReference>
<dbReference type="Proteomes" id="UP001374599">
    <property type="component" value="Unassembled WGS sequence"/>
</dbReference>
<reference evidence="1" key="1">
    <citation type="submission" date="2023-09" db="EMBL/GenBank/DDBJ databases">
        <title>Vallitalea sediminicola and Vallitalea maricola sp. nov., anaerobic bacteria isolated from marine sediment.</title>
        <authorList>
            <person name="Hirano S."/>
            <person name="Maeda A."/>
            <person name="Terahara T."/>
            <person name="Mori K."/>
            <person name="Hamada M."/>
            <person name="Matsumoto R."/>
            <person name="Kobayashi T."/>
        </authorList>
    </citation>
    <scope>NUCLEOTIDE SEQUENCE</scope>
    <source>
        <strain evidence="1">AN17-2</strain>
    </source>
</reference>
<gene>
    <name evidence="1" type="primary">rsmI</name>
    <name evidence="1" type="ORF">AN2V17_27150</name>
</gene>
<evidence type="ECO:0000313" key="2">
    <source>
        <dbReference type="Proteomes" id="UP001374599"/>
    </source>
</evidence>
<evidence type="ECO:0000313" key="1">
    <source>
        <dbReference type="EMBL" id="GMQ63482.1"/>
    </source>
</evidence>
<organism evidence="1 2">
    <name type="scientific">Vallitalea maricola</name>
    <dbReference type="NCBI Taxonomy" id="3074433"/>
    <lineage>
        <taxon>Bacteria</taxon>
        <taxon>Bacillati</taxon>
        <taxon>Bacillota</taxon>
        <taxon>Clostridia</taxon>
        <taxon>Lachnospirales</taxon>
        <taxon>Vallitaleaceae</taxon>
        <taxon>Vallitalea</taxon>
    </lineage>
</organism>
<accession>A0ACB5UKV4</accession>
<name>A0ACB5UKV4_9FIRM</name>